<sequence length="273" mass="31895">MKTLLSSLLFLFVSLGCQAQFGINIFRGTTGKAVIKFKNGTKEVGVIRENGPVFGTEREDPQMIKFKSDGATDSRLVSSDDILSVDVYDKKRKDYYVTYFPLRIKINEEKYTFGDKTFVEFYPLMKYADVPYAEIHFFDGINGSVGYKWSHYLFPYGNTGDYFAFNGGYRRTNRESAQFMMMLDRDCPTFQAYMQENYLDTNNYKEAYKAEVKEFKKNKAAFIKERKAEGYTKGQAKTLYLSGEFFIYFKQILEKYKELCTHENHNTRTTEEN</sequence>
<evidence type="ECO:0000256" key="1">
    <source>
        <dbReference type="SAM" id="SignalP"/>
    </source>
</evidence>
<evidence type="ECO:0000313" key="3">
    <source>
        <dbReference type="Proteomes" id="UP000596202"/>
    </source>
</evidence>
<evidence type="ECO:0000313" key="2">
    <source>
        <dbReference type="EMBL" id="QQT99747.1"/>
    </source>
</evidence>
<name>A0A9Q7E8K2_MYROD</name>
<reference evidence="2 3" key="1">
    <citation type="submission" date="2021-01" db="EMBL/GenBank/DDBJ databases">
        <title>FDA dAtabase for Regulatory Grade micrObial Sequences (FDA-ARGOS): Supporting development and validation of Infectious Disease Dx tests.</title>
        <authorList>
            <person name="Sproer C."/>
            <person name="Gronow S."/>
            <person name="Severitt S."/>
            <person name="Schroder I."/>
            <person name="Tallon L."/>
            <person name="Sadzewicz L."/>
            <person name="Zhao X."/>
            <person name="Boylan J."/>
            <person name="Ott S."/>
            <person name="Bowen H."/>
            <person name="Vavikolanu K."/>
            <person name="Mehta A."/>
            <person name="Aluvathingal J."/>
            <person name="Nadendla S."/>
            <person name="Lowell S."/>
            <person name="Myers T."/>
            <person name="Yan Y."/>
            <person name="Sichtig H."/>
        </authorList>
    </citation>
    <scope>NUCLEOTIDE SEQUENCE [LARGE SCALE GENOMIC DNA]</scope>
    <source>
        <strain evidence="2 3">FDAARGOS_1131</strain>
    </source>
</reference>
<dbReference type="Proteomes" id="UP000596202">
    <property type="component" value="Chromosome"/>
</dbReference>
<organism evidence="2 3">
    <name type="scientific">Myroides odoratus</name>
    <name type="common">Flavobacterium odoratum</name>
    <dbReference type="NCBI Taxonomy" id="256"/>
    <lineage>
        <taxon>Bacteria</taxon>
        <taxon>Pseudomonadati</taxon>
        <taxon>Bacteroidota</taxon>
        <taxon>Flavobacteriia</taxon>
        <taxon>Flavobacteriales</taxon>
        <taxon>Flavobacteriaceae</taxon>
        <taxon>Myroides</taxon>
    </lineage>
</organism>
<dbReference type="OrthoDB" id="1454456at2"/>
<dbReference type="GeneID" id="93529282"/>
<dbReference type="RefSeq" id="WP_002988092.1">
    <property type="nucleotide sequence ID" value="NZ_CP068108.1"/>
</dbReference>
<feature type="signal peptide" evidence="1">
    <location>
        <begin position="1"/>
        <end position="19"/>
    </location>
</feature>
<dbReference type="AlphaFoldDB" id="A0A9Q7E8K2"/>
<gene>
    <name evidence="2" type="ORF">I6I88_16500</name>
</gene>
<protein>
    <recommendedName>
        <fullName evidence="4">DUF4369 domain-containing protein</fullName>
    </recommendedName>
</protein>
<evidence type="ECO:0008006" key="4">
    <source>
        <dbReference type="Google" id="ProtNLM"/>
    </source>
</evidence>
<dbReference type="PROSITE" id="PS51257">
    <property type="entry name" value="PROKAR_LIPOPROTEIN"/>
    <property type="match status" value="1"/>
</dbReference>
<feature type="chain" id="PRO_5040200650" description="DUF4369 domain-containing protein" evidence="1">
    <location>
        <begin position="20"/>
        <end position="273"/>
    </location>
</feature>
<proteinExistence type="predicted"/>
<accession>A0A9Q7E8K2</accession>
<keyword evidence="1" id="KW-0732">Signal</keyword>
<dbReference type="EMBL" id="CP068108">
    <property type="protein sequence ID" value="QQT99747.1"/>
    <property type="molecule type" value="Genomic_DNA"/>
</dbReference>